<dbReference type="Proteomes" id="UP001549106">
    <property type="component" value="Unassembled WGS sequence"/>
</dbReference>
<dbReference type="PANTHER" id="PTHR37812">
    <property type="entry name" value="MU-LIKE PROPHAGE FLUMU PROTEIN C"/>
    <property type="match status" value="1"/>
</dbReference>
<dbReference type="InterPro" id="IPR049739">
    <property type="entry name" value="YraL-like"/>
</dbReference>
<organism evidence="1 2">
    <name type="scientific">Blautia caecimuris</name>
    <dbReference type="NCBI Taxonomy" id="1796615"/>
    <lineage>
        <taxon>Bacteria</taxon>
        <taxon>Bacillati</taxon>
        <taxon>Bacillota</taxon>
        <taxon>Clostridia</taxon>
        <taxon>Lachnospirales</taxon>
        <taxon>Lachnospiraceae</taxon>
        <taxon>Blautia</taxon>
    </lineage>
</organism>
<dbReference type="InterPro" id="IPR052411">
    <property type="entry name" value="c-mor_Regulatory_Protein"/>
</dbReference>
<accession>A0ABV2MBC0</accession>
<name>A0ABV2MBC0_9FIRM</name>
<dbReference type="RefSeq" id="WP_217312423.1">
    <property type="nucleotide sequence ID" value="NZ_JANJZT010000071.1"/>
</dbReference>
<protein>
    <submittedName>
        <fullName evidence="1">Mor family transcriptional regulator</fullName>
    </submittedName>
</protein>
<proteinExistence type="predicted"/>
<sequence>MKYVKANSILPISLIEELQNYIQGGYIYIPSKNENKKGWGELSGYKREIEKRNKKIRMDYKHGKSLEELSKSYFLSIHSIRKIVYK</sequence>
<reference evidence="1 2" key="1">
    <citation type="submission" date="2024-06" db="EMBL/GenBank/DDBJ databases">
        <title>Genomic Encyclopedia of Type Strains, Phase IV (KMG-IV): sequencing the most valuable type-strain genomes for metagenomic binning, comparative biology and taxonomic classification.</title>
        <authorList>
            <person name="Goeker M."/>
        </authorList>
    </citation>
    <scope>NUCLEOTIDE SEQUENCE [LARGE SCALE GENOMIC DNA]</scope>
    <source>
        <strain evidence="1 2">DSM 29492</strain>
    </source>
</reference>
<keyword evidence="2" id="KW-1185">Reference proteome</keyword>
<evidence type="ECO:0000313" key="2">
    <source>
        <dbReference type="Proteomes" id="UP001549106"/>
    </source>
</evidence>
<evidence type="ECO:0000313" key="1">
    <source>
        <dbReference type="EMBL" id="MET3752622.1"/>
    </source>
</evidence>
<gene>
    <name evidence="1" type="ORF">ABID24_003896</name>
</gene>
<dbReference type="NCBIfam" id="NF040785">
    <property type="entry name" value="CD3324_fam"/>
    <property type="match status" value="1"/>
</dbReference>
<comment type="caution">
    <text evidence="1">The sequence shown here is derived from an EMBL/GenBank/DDBJ whole genome shotgun (WGS) entry which is preliminary data.</text>
</comment>
<dbReference type="EMBL" id="JBEPMJ010000072">
    <property type="protein sequence ID" value="MET3752622.1"/>
    <property type="molecule type" value="Genomic_DNA"/>
</dbReference>
<dbReference type="PANTHER" id="PTHR37812:SF1">
    <property type="entry name" value="MU-LIKE PROPHAGE FLUMU PROTEIN C"/>
    <property type="match status" value="1"/>
</dbReference>